<sequence length="147" mass="16858">MANSPNLISGVGSRFMVRYTLLGQFNNLWHMHLSAQENYYVTFVCLSDDGVFTRLEYSRNSIIGKRTSDVQVTTVLGYSSTARTTDCLCNAKVQTTTKIKLHAMREADYPPLYHMNQSACAELTNQDNIVWKWYFYRTFGSARAPQF</sequence>
<name>A0A085NF67_9BILA</name>
<organism evidence="1">
    <name type="scientific">Trichuris suis</name>
    <name type="common">pig whipworm</name>
    <dbReference type="NCBI Taxonomy" id="68888"/>
    <lineage>
        <taxon>Eukaryota</taxon>
        <taxon>Metazoa</taxon>
        <taxon>Ecdysozoa</taxon>
        <taxon>Nematoda</taxon>
        <taxon>Enoplea</taxon>
        <taxon>Dorylaimia</taxon>
        <taxon>Trichinellida</taxon>
        <taxon>Trichuridae</taxon>
        <taxon>Trichuris</taxon>
    </lineage>
</organism>
<dbReference type="EMBL" id="KL367507">
    <property type="protein sequence ID" value="KFD68113.1"/>
    <property type="molecule type" value="Genomic_DNA"/>
</dbReference>
<proteinExistence type="predicted"/>
<evidence type="ECO:0000313" key="1">
    <source>
        <dbReference type="EMBL" id="KFD68113.1"/>
    </source>
</evidence>
<reference evidence="1" key="1">
    <citation type="journal article" date="2014" name="Nat. Genet.">
        <title>Genome and transcriptome of the porcine whipworm Trichuris suis.</title>
        <authorList>
            <person name="Jex A.R."/>
            <person name="Nejsum P."/>
            <person name="Schwarz E.M."/>
            <person name="Hu L."/>
            <person name="Young N.D."/>
            <person name="Hall R.S."/>
            <person name="Korhonen P.K."/>
            <person name="Liao S."/>
            <person name="Thamsborg S."/>
            <person name="Xia J."/>
            <person name="Xu P."/>
            <person name="Wang S."/>
            <person name="Scheerlinck J.P."/>
            <person name="Hofmann A."/>
            <person name="Sternberg P.W."/>
            <person name="Wang J."/>
            <person name="Gasser R.B."/>
        </authorList>
    </citation>
    <scope>NUCLEOTIDE SEQUENCE [LARGE SCALE GENOMIC DNA]</scope>
    <source>
        <strain evidence="1">DCEP-RM93F</strain>
    </source>
</reference>
<gene>
    <name evidence="1" type="ORF">M514_19595</name>
</gene>
<dbReference type="AlphaFoldDB" id="A0A085NF67"/>
<protein>
    <submittedName>
        <fullName evidence="1">Uncharacterized protein</fullName>
    </submittedName>
</protein>
<dbReference type="Proteomes" id="UP000030758">
    <property type="component" value="Unassembled WGS sequence"/>
</dbReference>
<accession>A0A085NF67</accession>